<organism evidence="1 2">
    <name type="scientific">Capnocytophaga stomatis</name>
    <dbReference type="NCBI Taxonomy" id="1848904"/>
    <lineage>
        <taxon>Bacteria</taxon>
        <taxon>Pseudomonadati</taxon>
        <taxon>Bacteroidota</taxon>
        <taxon>Flavobacteriia</taxon>
        <taxon>Flavobacteriales</taxon>
        <taxon>Flavobacteriaceae</taxon>
        <taxon>Capnocytophaga</taxon>
    </lineage>
</organism>
<evidence type="ECO:0000313" key="1">
    <source>
        <dbReference type="EMBL" id="MFK8294412.1"/>
    </source>
</evidence>
<name>A0ABW8QEK3_9FLAO</name>
<proteinExistence type="predicted"/>
<comment type="caution">
    <text evidence="1">The sequence shown here is derived from an EMBL/GenBank/DDBJ whole genome shotgun (WGS) entry which is preliminary data.</text>
</comment>
<sequence>MNHIDYNNFILEKNRKFNEQNSILIETSSDDFRLGTHLVYKNKENLYVIYYYMENDISTIYFQGFDIYIVYIELESIVMNILSKYDLIGKDYNIIDRPSFNLNEKTLKYNLEKIKEENIDKIANEFITFYTQEALPFFEKWHNLNVLYEYIKDKESREELSEILGQFWQFKKATILRLCNDSSYQVFMDNFVKRREEILALRPDSVDVQRYYNASKELKEILDKTEPIYNL</sequence>
<evidence type="ECO:0000313" key="2">
    <source>
        <dbReference type="Proteomes" id="UP001622370"/>
    </source>
</evidence>
<keyword evidence="2" id="KW-1185">Reference proteome</keyword>
<dbReference type="RefSeq" id="WP_405254875.1">
    <property type="nucleotide sequence ID" value="NZ_JBJGWE010000010.1"/>
</dbReference>
<accession>A0ABW8QEK3</accession>
<gene>
    <name evidence="1" type="ORF">ACI76L_11510</name>
</gene>
<dbReference type="EMBL" id="JBJGWJ010000010">
    <property type="protein sequence ID" value="MFK8294412.1"/>
    <property type="molecule type" value="Genomic_DNA"/>
</dbReference>
<dbReference type="Proteomes" id="UP001622370">
    <property type="component" value="Unassembled WGS sequence"/>
</dbReference>
<protein>
    <submittedName>
        <fullName evidence="1">Uncharacterized protein</fullName>
    </submittedName>
</protein>
<reference evidence="1 2" key="1">
    <citation type="journal article" date="2016" name="Sci. Rep.">
        <title>Whole genome sequencing identifies a novel species of the genus Capnocytophaga isolated from dog and cat bite wounds in humans.</title>
        <authorList>
            <person name="Zangenah S."/>
            <person name="Abbasi N."/>
            <person name="Andersson A.F."/>
            <person name="Bergman P."/>
        </authorList>
    </citation>
    <scope>NUCLEOTIDE SEQUENCE [LARGE SCALE GENOMIC DNA]</scope>
    <source>
        <strain evidence="1 2">W5</strain>
    </source>
</reference>